<dbReference type="InterPro" id="IPR036890">
    <property type="entry name" value="HATPase_C_sf"/>
</dbReference>
<evidence type="ECO:0000256" key="8">
    <source>
        <dbReference type="ARBA" id="ARBA00022741"/>
    </source>
</evidence>
<name>A0A9X4L4W9_9BACL</name>
<accession>A0A9X4L4W9</accession>
<dbReference type="Gene3D" id="6.10.340.10">
    <property type="match status" value="1"/>
</dbReference>
<dbReference type="PANTHER" id="PTHR34220:SF11">
    <property type="entry name" value="SENSOR PROTEIN KINASE HPTS"/>
    <property type="match status" value="1"/>
</dbReference>
<keyword evidence="13 14" id="KW-0472">Membrane</keyword>
<dbReference type="GO" id="GO:0005524">
    <property type="term" value="F:ATP binding"/>
    <property type="evidence" value="ECO:0007669"/>
    <property type="project" value="UniProtKB-KW"/>
</dbReference>
<evidence type="ECO:0000256" key="13">
    <source>
        <dbReference type="ARBA" id="ARBA00023136"/>
    </source>
</evidence>
<keyword evidence="5" id="KW-0597">Phosphoprotein</keyword>
<keyword evidence="4" id="KW-1003">Cell membrane</keyword>
<protein>
    <recommendedName>
        <fullName evidence="3">histidine kinase</fullName>
        <ecNumber evidence="3">2.7.13.3</ecNumber>
    </recommendedName>
</protein>
<dbReference type="PROSITE" id="PS50885">
    <property type="entry name" value="HAMP"/>
    <property type="match status" value="1"/>
</dbReference>
<evidence type="ECO:0000259" key="16">
    <source>
        <dbReference type="PROSITE" id="PS50885"/>
    </source>
</evidence>
<evidence type="ECO:0000256" key="10">
    <source>
        <dbReference type="ARBA" id="ARBA00022840"/>
    </source>
</evidence>
<dbReference type="SUPFAM" id="SSF158472">
    <property type="entry name" value="HAMP domain-like"/>
    <property type="match status" value="1"/>
</dbReference>
<feature type="transmembrane region" description="Helical" evidence="14">
    <location>
        <begin position="159"/>
        <end position="178"/>
    </location>
</feature>
<keyword evidence="11 14" id="KW-1133">Transmembrane helix</keyword>
<keyword evidence="6" id="KW-0808">Transferase</keyword>
<feature type="domain" description="Histidine kinase" evidence="15">
    <location>
        <begin position="253"/>
        <end position="455"/>
    </location>
</feature>
<evidence type="ECO:0000256" key="5">
    <source>
        <dbReference type="ARBA" id="ARBA00022553"/>
    </source>
</evidence>
<proteinExistence type="predicted"/>
<evidence type="ECO:0000256" key="7">
    <source>
        <dbReference type="ARBA" id="ARBA00022692"/>
    </source>
</evidence>
<evidence type="ECO:0000256" key="6">
    <source>
        <dbReference type="ARBA" id="ARBA00022679"/>
    </source>
</evidence>
<gene>
    <name evidence="17" type="ORF">OMP40_34800</name>
</gene>
<dbReference type="InterPro" id="IPR050640">
    <property type="entry name" value="Bact_2-comp_sensor_kinase"/>
</dbReference>
<organism evidence="17 18">
    <name type="scientific">Cohnella rhizosphaerae</name>
    <dbReference type="NCBI Taxonomy" id="1457232"/>
    <lineage>
        <taxon>Bacteria</taxon>
        <taxon>Bacillati</taxon>
        <taxon>Bacillota</taxon>
        <taxon>Bacilli</taxon>
        <taxon>Bacillales</taxon>
        <taxon>Paenibacillaceae</taxon>
        <taxon>Cohnella</taxon>
    </lineage>
</organism>
<evidence type="ECO:0000256" key="11">
    <source>
        <dbReference type="ARBA" id="ARBA00022989"/>
    </source>
</evidence>
<dbReference type="SUPFAM" id="SSF55874">
    <property type="entry name" value="ATPase domain of HSP90 chaperone/DNA topoisomerase II/histidine kinase"/>
    <property type="match status" value="1"/>
</dbReference>
<dbReference type="InterPro" id="IPR005467">
    <property type="entry name" value="His_kinase_dom"/>
</dbReference>
<evidence type="ECO:0000259" key="15">
    <source>
        <dbReference type="PROSITE" id="PS50109"/>
    </source>
</evidence>
<evidence type="ECO:0000256" key="1">
    <source>
        <dbReference type="ARBA" id="ARBA00000085"/>
    </source>
</evidence>
<dbReference type="Pfam" id="PF06580">
    <property type="entry name" value="His_kinase"/>
    <property type="match status" value="1"/>
</dbReference>
<evidence type="ECO:0000256" key="3">
    <source>
        <dbReference type="ARBA" id="ARBA00012438"/>
    </source>
</evidence>
<dbReference type="Pfam" id="PF00672">
    <property type="entry name" value="HAMP"/>
    <property type="match status" value="1"/>
</dbReference>
<dbReference type="CDD" id="cd18774">
    <property type="entry name" value="PDC2_HK_sensor"/>
    <property type="match status" value="1"/>
</dbReference>
<dbReference type="GO" id="GO:0005886">
    <property type="term" value="C:plasma membrane"/>
    <property type="evidence" value="ECO:0007669"/>
    <property type="project" value="UniProtKB-SubCell"/>
</dbReference>
<dbReference type="SMART" id="SM00304">
    <property type="entry name" value="HAMP"/>
    <property type="match status" value="1"/>
</dbReference>
<dbReference type="PANTHER" id="PTHR34220">
    <property type="entry name" value="SENSOR HISTIDINE KINASE YPDA"/>
    <property type="match status" value="1"/>
</dbReference>
<dbReference type="RefSeq" id="WP_277538334.1">
    <property type="nucleotide sequence ID" value="NZ_JAPDIA010000009.1"/>
</dbReference>
<keyword evidence="8" id="KW-0547">Nucleotide-binding</keyword>
<evidence type="ECO:0000256" key="2">
    <source>
        <dbReference type="ARBA" id="ARBA00004651"/>
    </source>
</evidence>
<dbReference type="AlphaFoldDB" id="A0A9X4L4W9"/>
<keyword evidence="18" id="KW-1185">Reference proteome</keyword>
<comment type="catalytic activity">
    <reaction evidence="1">
        <text>ATP + protein L-histidine = ADP + protein N-phospho-L-histidine.</text>
        <dbReference type="EC" id="2.7.13.3"/>
    </reaction>
</comment>
<dbReference type="EMBL" id="JAPDIA010000009">
    <property type="protein sequence ID" value="MDG0813879.1"/>
    <property type="molecule type" value="Genomic_DNA"/>
</dbReference>
<dbReference type="Gene3D" id="3.30.565.10">
    <property type="entry name" value="Histidine kinase-like ATPase, C-terminal domain"/>
    <property type="match status" value="1"/>
</dbReference>
<dbReference type="PROSITE" id="PS50109">
    <property type="entry name" value="HIS_KIN"/>
    <property type="match status" value="1"/>
</dbReference>
<feature type="domain" description="HAMP" evidence="16">
    <location>
        <begin position="180"/>
        <end position="232"/>
    </location>
</feature>
<keyword evidence="7 14" id="KW-0812">Transmembrane</keyword>
<dbReference type="InterPro" id="IPR003594">
    <property type="entry name" value="HATPase_dom"/>
</dbReference>
<reference evidence="17" key="1">
    <citation type="submission" date="2022-10" db="EMBL/GenBank/DDBJ databases">
        <title>Comparative genomic analysis of Cohnella hashimotonis sp. nov., isolated from the International Space Station.</title>
        <authorList>
            <person name="Simpson A."/>
            <person name="Venkateswaran K."/>
        </authorList>
    </citation>
    <scope>NUCLEOTIDE SEQUENCE</scope>
    <source>
        <strain evidence="17">DSM 28161</strain>
    </source>
</reference>
<keyword evidence="9 17" id="KW-0418">Kinase</keyword>
<dbReference type="Pfam" id="PF02518">
    <property type="entry name" value="HATPase_c"/>
    <property type="match status" value="1"/>
</dbReference>
<dbReference type="GO" id="GO:0000155">
    <property type="term" value="F:phosphorelay sensor kinase activity"/>
    <property type="evidence" value="ECO:0007669"/>
    <property type="project" value="InterPro"/>
</dbReference>
<dbReference type="CDD" id="cd06225">
    <property type="entry name" value="HAMP"/>
    <property type="match status" value="1"/>
</dbReference>
<comment type="subcellular location">
    <subcellularLocation>
        <location evidence="2">Cell membrane</location>
        <topology evidence="2">Multi-pass membrane protein</topology>
    </subcellularLocation>
</comment>
<dbReference type="InterPro" id="IPR003660">
    <property type="entry name" value="HAMP_dom"/>
</dbReference>
<sequence length="460" mass="51977">MNRAGSRIDFRYNFPPPAWRQALLERPNRLAMFPTHHQDYYLNSGTTVLTFARNLIDVTGSPGLDGKVVGSLYVDVSVDAFADIFNRLTIDRHDGMYVVDPDGWILYSNKNDRIGQRFGAADSGDYRYVKQDMPDAGWHVIGEVDKDELFRKINGIKNTIAVVIALSIAALVLVAIWFSNNLSNPIRVIIRHMARVESGDFDTQVQVRSPDEIGMLARGFNKMTDRLKSYIDKVYVAQIKQKQAELTALKSQIRPHYLYNTLEVIRMSAVANDDEEVADMILALSRQLKYVLDYGDETVTLADEKSNIEQYFKLMSLRYGEQRLAMDIRMSADALNCRLPKLSIQPLVENAIYHGIMPKSSKGTIRISAVIENQKLIVTVDDDGVGMAPEKLERLRARLYRDAERAEPELQENGGIGIKNVHDRLAALYGPEYGVRIHSTPNIGTSVRLDLPCREGRNEP</sequence>
<evidence type="ECO:0000313" key="17">
    <source>
        <dbReference type="EMBL" id="MDG0813879.1"/>
    </source>
</evidence>
<evidence type="ECO:0000256" key="14">
    <source>
        <dbReference type="SAM" id="Phobius"/>
    </source>
</evidence>
<evidence type="ECO:0000256" key="9">
    <source>
        <dbReference type="ARBA" id="ARBA00022777"/>
    </source>
</evidence>
<dbReference type="InterPro" id="IPR010559">
    <property type="entry name" value="Sig_transdc_His_kin_internal"/>
</dbReference>
<dbReference type="Proteomes" id="UP001153404">
    <property type="component" value="Unassembled WGS sequence"/>
</dbReference>
<keyword evidence="12" id="KW-0902">Two-component regulatory system</keyword>
<dbReference type="EC" id="2.7.13.3" evidence="3"/>
<evidence type="ECO:0000256" key="12">
    <source>
        <dbReference type="ARBA" id="ARBA00023012"/>
    </source>
</evidence>
<evidence type="ECO:0000256" key="4">
    <source>
        <dbReference type="ARBA" id="ARBA00022475"/>
    </source>
</evidence>
<evidence type="ECO:0000313" key="18">
    <source>
        <dbReference type="Proteomes" id="UP001153404"/>
    </source>
</evidence>
<keyword evidence="10" id="KW-0067">ATP-binding</keyword>
<comment type="caution">
    <text evidence="17">The sequence shown here is derived from an EMBL/GenBank/DDBJ whole genome shotgun (WGS) entry which is preliminary data.</text>
</comment>